<name>A0A510E2R5_9CREN</name>
<dbReference type="EMBL" id="AP018930">
    <property type="protein sequence ID" value="BBG26370.1"/>
    <property type="molecule type" value="Genomic_DNA"/>
</dbReference>
<dbReference type="InterPro" id="IPR016450">
    <property type="entry name" value="UCP005522"/>
</dbReference>
<dbReference type="Gene3D" id="3.40.50.11290">
    <property type="match status" value="1"/>
</dbReference>
<dbReference type="STRING" id="1294262.GCA_001316085_03117"/>
<dbReference type="Proteomes" id="UP000322983">
    <property type="component" value="Chromosome"/>
</dbReference>
<dbReference type="GeneID" id="41717275"/>
<dbReference type="AlphaFoldDB" id="A0A510E2R5"/>
<dbReference type="InterPro" id="IPR025841">
    <property type="entry name" value="CP_ATPgrasp_2"/>
</dbReference>
<dbReference type="Pfam" id="PF14403">
    <property type="entry name" value="CP_ATPgrasp_2"/>
    <property type="match status" value="1"/>
</dbReference>
<evidence type="ECO:0000259" key="1">
    <source>
        <dbReference type="Pfam" id="PF14403"/>
    </source>
</evidence>
<sequence>MFDIKLSENDEFFEYNDSRYKEIIEKLNTVNPTEVASLVNRLASLSGFTFYTGYFFRPVKIDPIPRVLNSGEFNEIGVELSKRMDALNRLLYDIYHDKPSRLNEELVVKSPYFRPEMFGFDPPHGIYVYIMGEDIVKVKGEPLILEDNVRVPSGMSYAKRSQEIVESVLKLGMKSKQAMLTMMRTLIRASDTRDPVIAILTDGTYNSAYFEHKFYSDRLNLLMVEPSDLRYEGGEVLAKTLEGDVKVDVIYRRIEDLDVLTPGLMKAYLRGDVNIVNSPGTGIADDKMTFCFMPKIMEDYGIKPKLRQPFSFPVEEINEDVIEKLVLKRREGYGGTGTFIMSELDVNKRAVVLKELRKNPTEFIAQELLDFDTVLSVIDDRFYETYADLRFFTFTEGTADSVLSRVAPVGSRVTNNSSGGLVKPVWIR</sequence>
<dbReference type="OrthoDB" id="38503at2157"/>
<dbReference type="RefSeq" id="WP_149528397.1">
    <property type="nucleotide sequence ID" value="NZ_AP018929.1"/>
</dbReference>
<reference evidence="3 4" key="2">
    <citation type="journal article" date="2020" name="Int. J. Syst. Evol. Microbiol.">
        <title>Sulfuracidifex tepidarius gen. nov., sp. nov. and transfer of Sulfolobus metallicus Huber and Stetter 1992 to the genus Sulfuracidifex as Sulfuracidifex metallicus comb. nov.</title>
        <authorList>
            <person name="Itoh T."/>
            <person name="Miura T."/>
            <person name="Sakai H.D."/>
            <person name="Kato S."/>
            <person name="Ohkuma M."/>
            <person name="Takashina T."/>
        </authorList>
    </citation>
    <scope>NUCLEOTIDE SEQUENCE</scope>
    <source>
        <strain evidence="2 4">IC-006</strain>
        <strain evidence="3">IC-007</strain>
    </source>
</reference>
<dbReference type="InterPro" id="IPR051680">
    <property type="entry name" value="ATP-dep_Glu-Cys_Ligase-2"/>
</dbReference>
<dbReference type="PIRSF" id="PIRSF005522">
    <property type="entry name" value="UCP005522"/>
    <property type="match status" value="1"/>
</dbReference>
<dbReference type="KEGG" id="step:IC006_0910"/>
<reference evidence="5" key="1">
    <citation type="submission" date="2018-09" db="EMBL/GenBank/DDBJ databases">
        <title>Complete Genome Sequencing of Sulfolobus sp. JCM 16834.</title>
        <authorList>
            <person name="Kato S."/>
            <person name="Itoh T."/>
            <person name="Ohkuma M."/>
        </authorList>
    </citation>
    <scope>NUCLEOTIDE SEQUENCE [LARGE SCALE GENOMIC DNA]</scope>
    <source>
        <strain evidence="5">IC-007</strain>
    </source>
</reference>
<feature type="domain" description="Circularly permuted ATP-grasp type 2" evidence="1">
    <location>
        <begin position="65"/>
        <end position="407"/>
    </location>
</feature>
<evidence type="ECO:0000313" key="2">
    <source>
        <dbReference type="EMBL" id="BBG23622.1"/>
    </source>
</evidence>
<evidence type="ECO:0000313" key="3">
    <source>
        <dbReference type="EMBL" id="BBG26370.1"/>
    </source>
</evidence>
<organism evidence="3 5">
    <name type="scientific">Sulfuracidifex tepidarius</name>
    <dbReference type="NCBI Taxonomy" id="1294262"/>
    <lineage>
        <taxon>Archaea</taxon>
        <taxon>Thermoproteota</taxon>
        <taxon>Thermoprotei</taxon>
        <taxon>Sulfolobales</taxon>
        <taxon>Sulfolobaceae</taxon>
        <taxon>Sulfuracidifex</taxon>
    </lineage>
</organism>
<accession>A0A510E2R5</accession>
<dbReference type="PANTHER" id="PTHR34595:SF7">
    <property type="entry name" value="SLL1039 PROTEIN"/>
    <property type="match status" value="1"/>
</dbReference>
<proteinExistence type="predicted"/>
<dbReference type="Gene3D" id="3.30.1490.270">
    <property type="match status" value="1"/>
</dbReference>
<dbReference type="EMBL" id="AP018929">
    <property type="protein sequence ID" value="BBG23622.1"/>
    <property type="molecule type" value="Genomic_DNA"/>
</dbReference>
<dbReference type="Proteomes" id="UP000325030">
    <property type="component" value="Chromosome"/>
</dbReference>
<dbReference type="PANTHER" id="PTHR34595">
    <property type="entry name" value="BLR5612 PROTEIN"/>
    <property type="match status" value="1"/>
</dbReference>
<evidence type="ECO:0000313" key="5">
    <source>
        <dbReference type="Proteomes" id="UP000325030"/>
    </source>
</evidence>
<evidence type="ECO:0000313" key="4">
    <source>
        <dbReference type="Proteomes" id="UP000322983"/>
    </source>
</evidence>
<gene>
    <name evidence="2" type="ORF">IC006_0910</name>
    <name evidence="3" type="ORF">IC007_0878</name>
</gene>
<keyword evidence="4" id="KW-1185">Reference proteome</keyword>
<accession>A0A510DTR9</accession>
<dbReference type="SUPFAM" id="SSF56059">
    <property type="entry name" value="Glutathione synthetase ATP-binding domain-like"/>
    <property type="match status" value="1"/>
</dbReference>
<protein>
    <recommendedName>
        <fullName evidence="1">Circularly permuted ATP-grasp type 2 domain-containing protein</fullName>
    </recommendedName>
</protein>